<gene>
    <name evidence="1" type="ORF">CCMSSC00406_0009300</name>
</gene>
<proteinExistence type="predicted"/>
<sequence>MALEYGLRALPVEIIHDILSRLHPADLLHFSRVSHGTHSVILSRSAEHVWRESFAHMGFHYRTPTLSLPQLASIVFEERCSYCGIYTDRDPLHELGLRLCGGCQDTLIAPGNKILKSFKKFPECDSTYSMVPRVIWSDERRTTVKQRGPQSAFAAWNPTDNGRNNQYFKPMLLYAATTYRQETESNRPSAKIFLKARREKAKNLIKHAIEVTQWIIDVESEHAKGSRC</sequence>
<name>A0ACB7IV58_PLECO</name>
<protein>
    <submittedName>
        <fullName evidence="1">Uncharacterized protein</fullName>
    </submittedName>
</protein>
<reference evidence="1 2" key="1">
    <citation type="journal article" date="2021" name="Appl. Environ. Microbiol.">
        <title>Genetic linkage and physical mapping for an oyster mushroom Pleurotus cornucopiae and QTL analysis for the trait cap color.</title>
        <authorList>
            <person name="Zhang Y."/>
            <person name="Gao W."/>
            <person name="Sonnenberg A."/>
            <person name="Chen Q."/>
            <person name="Zhang J."/>
            <person name="Huang C."/>
        </authorList>
    </citation>
    <scope>NUCLEOTIDE SEQUENCE [LARGE SCALE GENOMIC DNA]</scope>
    <source>
        <strain evidence="1">CCMSSC00406</strain>
    </source>
</reference>
<dbReference type="Proteomes" id="UP000824881">
    <property type="component" value="Unassembled WGS sequence"/>
</dbReference>
<evidence type="ECO:0000313" key="2">
    <source>
        <dbReference type="Proteomes" id="UP000824881"/>
    </source>
</evidence>
<accession>A0ACB7IV58</accession>
<keyword evidence="2" id="KW-1185">Reference proteome</keyword>
<dbReference type="EMBL" id="WQMT02000005">
    <property type="protein sequence ID" value="KAG9222089.1"/>
    <property type="molecule type" value="Genomic_DNA"/>
</dbReference>
<comment type="caution">
    <text evidence="1">The sequence shown here is derived from an EMBL/GenBank/DDBJ whole genome shotgun (WGS) entry which is preliminary data.</text>
</comment>
<evidence type="ECO:0000313" key="1">
    <source>
        <dbReference type="EMBL" id="KAG9222089.1"/>
    </source>
</evidence>
<organism evidence="1 2">
    <name type="scientific">Pleurotus cornucopiae</name>
    <name type="common">Cornucopia mushroom</name>
    <dbReference type="NCBI Taxonomy" id="5321"/>
    <lineage>
        <taxon>Eukaryota</taxon>
        <taxon>Fungi</taxon>
        <taxon>Dikarya</taxon>
        <taxon>Basidiomycota</taxon>
        <taxon>Agaricomycotina</taxon>
        <taxon>Agaricomycetes</taxon>
        <taxon>Agaricomycetidae</taxon>
        <taxon>Agaricales</taxon>
        <taxon>Pleurotineae</taxon>
        <taxon>Pleurotaceae</taxon>
        <taxon>Pleurotus</taxon>
    </lineage>
</organism>